<keyword evidence="4 8" id="KW-0863">Zinc-finger</keyword>
<feature type="transmembrane region" description="Helical" evidence="9">
    <location>
        <begin position="29"/>
        <end position="49"/>
    </location>
</feature>
<evidence type="ECO:0000256" key="7">
    <source>
        <dbReference type="ARBA" id="ARBA00024209"/>
    </source>
</evidence>
<protein>
    <recommendedName>
        <fullName evidence="2">RING-type E3 ubiquitin transferase</fullName>
        <ecNumber evidence="2">2.3.2.27</ecNumber>
    </recommendedName>
</protein>
<evidence type="ECO:0000259" key="10">
    <source>
        <dbReference type="PROSITE" id="PS50089"/>
    </source>
</evidence>
<evidence type="ECO:0000313" key="11">
    <source>
        <dbReference type="EMBL" id="KAJ9175919.1"/>
    </source>
</evidence>
<dbReference type="InterPro" id="IPR013083">
    <property type="entry name" value="Znf_RING/FYVE/PHD"/>
</dbReference>
<evidence type="ECO:0000256" key="3">
    <source>
        <dbReference type="ARBA" id="ARBA00022723"/>
    </source>
</evidence>
<evidence type="ECO:0000256" key="2">
    <source>
        <dbReference type="ARBA" id="ARBA00012483"/>
    </source>
</evidence>
<proteinExistence type="inferred from homology"/>
<sequence length="169" mass="18784">MSSQDSQPFHWYSSTDLNNNDFEIHGRTLFFIVILFAVIVLIAILFWVCRCQHHHFPSHPSPHAPPYQPQGQGLHPTKIKSLLITLYQSSSSSSGGSNDGNSTVFVEGECCICLGIFEDGDKVKVLPQCHHCFHSECVDKWLIDRSSCPLCRASLLQGDSESPVLSILA</sequence>
<dbReference type="InterPro" id="IPR001841">
    <property type="entry name" value="Znf_RING"/>
</dbReference>
<dbReference type="PANTHER" id="PTHR14155:SF632">
    <property type="entry name" value="RING-H2 FINGER PROTEIN ATL17-RELATED"/>
    <property type="match status" value="1"/>
</dbReference>
<evidence type="ECO:0000256" key="8">
    <source>
        <dbReference type="PROSITE-ProRule" id="PRU00175"/>
    </source>
</evidence>
<keyword evidence="3" id="KW-0479">Metal-binding</keyword>
<keyword evidence="9" id="KW-1133">Transmembrane helix</keyword>
<name>A0ABQ9M6M9_HEVBR</name>
<accession>A0ABQ9M6M9</accession>
<dbReference type="SUPFAM" id="SSF57850">
    <property type="entry name" value="RING/U-box"/>
    <property type="match status" value="1"/>
</dbReference>
<comment type="caution">
    <text evidence="11">The sequence shown here is derived from an EMBL/GenBank/DDBJ whole genome shotgun (WGS) entry which is preliminary data.</text>
</comment>
<keyword evidence="9" id="KW-0472">Membrane</keyword>
<keyword evidence="5" id="KW-0833">Ubl conjugation pathway</keyword>
<organism evidence="11 12">
    <name type="scientific">Hevea brasiliensis</name>
    <name type="common">Para rubber tree</name>
    <name type="synonym">Siphonia brasiliensis</name>
    <dbReference type="NCBI Taxonomy" id="3981"/>
    <lineage>
        <taxon>Eukaryota</taxon>
        <taxon>Viridiplantae</taxon>
        <taxon>Streptophyta</taxon>
        <taxon>Embryophyta</taxon>
        <taxon>Tracheophyta</taxon>
        <taxon>Spermatophyta</taxon>
        <taxon>Magnoliopsida</taxon>
        <taxon>eudicotyledons</taxon>
        <taxon>Gunneridae</taxon>
        <taxon>Pentapetalae</taxon>
        <taxon>rosids</taxon>
        <taxon>fabids</taxon>
        <taxon>Malpighiales</taxon>
        <taxon>Euphorbiaceae</taxon>
        <taxon>Crotonoideae</taxon>
        <taxon>Micrandreae</taxon>
        <taxon>Hevea</taxon>
    </lineage>
</organism>
<evidence type="ECO:0000256" key="6">
    <source>
        <dbReference type="ARBA" id="ARBA00022833"/>
    </source>
</evidence>
<evidence type="ECO:0000256" key="4">
    <source>
        <dbReference type="ARBA" id="ARBA00022771"/>
    </source>
</evidence>
<dbReference type="Gene3D" id="3.30.40.10">
    <property type="entry name" value="Zinc/RING finger domain, C3HC4 (zinc finger)"/>
    <property type="match status" value="1"/>
</dbReference>
<dbReference type="PANTHER" id="PTHR14155">
    <property type="entry name" value="RING FINGER DOMAIN-CONTAINING"/>
    <property type="match status" value="1"/>
</dbReference>
<feature type="domain" description="RING-type" evidence="10">
    <location>
        <begin position="110"/>
        <end position="152"/>
    </location>
</feature>
<evidence type="ECO:0000256" key="9">
    <source>
        <dbReference type="SAM" id="Phobius"/>
    </source>
</evidence>
<keyword evidence="12" id="KW-1185">Reference proteome</keyword>
<evidence type="ECO:0000256" key="1">
    <source>
        <dbReference type="ARBA" id="ARBA00000900"/>
    </source>
</evidence>
<gene>
    <name evidence="11" type="ORF">P3X46_014419</name>
</gene>
<evidence type="ECO:0000313" key="12">
    <source>
        <dbReference type="Proteomes" id="UP001174677"/>
    </source>
</evidence>
<comment type="catalytic activity">
    <reaction evidence="1">
        <text>S-ubiquitinyl-[E2 ubiquitin-conjugating enzyme]-L-cysteine + [acceptor protein]-L-lysine = [E2 ubiquitin-conjugating enzyme]-L-cysteine + N(6)-ubiquitinyl-[acceptor protein]-L-lysine.</text>
        <dbReference type="EC" id="2.3.2.27"/>
    </reaction>
</comment>
<evidence type="ECO:0000256" key="5">
    <source>
        <dbReference type="ARBA" id="ARBA00022786"/>
    </source>
</evidence>
<dbReference type="InterPro" id="IPR053238">
    <property type="entry name" value="RING-H2_zinc_finger"/>
</dbReference>
<comment type="similarity">
    <text evidence="7">Belongs to the RING-type zinc finger family. ATL subfamily.</text>
</comment>
<reference evidence="11 12" key="1">
    <citation type="journal article" date="2023" name="Plant Biotechnol. J.">
        <title>Chromosome-level wild Hevea brasiliensis genome provides new tools for genomic-assisted breeding and valuable loci to elevate rubber yield.</title>
        <authorList>
            <person name="Cheng H."/>
            <person name="Song X."/>
            <person name="Hu Y."/>
            <person name="Wu T."/>
            <person name="Yang Q."/>
            <person name="An Z."/>
            <person name="Feng S."/>
            <person name="Deng Z."/>
            <person name="Wu W."/>
            <person name="Zeng X."/>
            <person name="Tu M."/>
            <person name="Wang X."/>
            <person name="Huang H."/>
        </authorList>
    </citation>
    <scope>NUCLEOTIDE SEQUENCE [LARGE SCALE GENOMIC DNA]</scope>
    <source>
        <strain evidence="11">MT/VB/25A 57/8</strain>
    </source>
</reference>
<keyword evidence="9" id="KW-0812">Transmembrane</keyword>
<dbReference type="Proteomes" id="UP001174677">
    <property type="component" value="Chromosome 8"/>
</dbReference>
<dbReference type="EMBL" id="JARPOI010000008">
    <property type="protein sequence ID" value="KAJ9175919.1"/>
    <property type="molecule type" value="Genomic_DNA"/>
</dbReference>
<dbReference type="PROSITE" id="PS50089">
    <property type="entry name" value="ZF_RING_2"/>
    <property type="match status" value="1"/>
</dbReference>
<dbReference type="Pfam" id="PF13639">
    <property type="entry name" value="zf-RING_2"/>
    <property type="match status" value="1"/>
</dbReference>
<keyword evidence="6" id="KW-0862">Zinc</keyword>
<dbReference type="EC" id="2.3.2.27" evidence="2"/>
<dbReference type="SMART" id="SM00184">
    <property type="entry name" value="RING"/>
    <property type="match status" value="1"/>
</dbReference>